<keyword evidence="5 8" id="KW-0863">Zinc-finger</keyword>
<evidence type="ECO:0000256" key="3">
    <source>
        <dbReference type="ARBA" id="ARBA00022679"/>
    </source>
</evidence>
<keyword evidence="4" id="KW-0479">Metal-binding</keyword>
<organism evidence="10 11">
    <name type="scientific">Cordylochernes scorpioides</name>
    <dbReference type="NCBI Taxonomy" id="51811"/>
    <lineage>
        <taxon>Eukaryota</taxon>
        <taxon>Metazoa</taxon>
        <taxon>Ecdysozoa</taxon>
        <taxon>Arthropoda</taxon>
        <taxon>Chelicerata</taxon>
        <taxon>Arachnida</taxon>
        <taxon>Pseudoscorpiones</taxon>
        <taxon>Cheliferoidea</taxon>
        <taxon>Chernetidae</taxon>
        <taxon>Cordylochernes</taxon>
    </lineage>
</organism>
<dbReference type="InterPro" id="IPR001841">
    <property type="entry name" value="Znf_RING"/>
</dbReference>
<sequence length="156" mass="17519">MSPQVGVCSDAGALFHREVEVQTAATAAYSSTLPTAAAIPLSLANIAAVQFLQDYFNLFEERGLLNFNRGATPTVIERTTFPHKYKKFKRSGDQEEEKCTICLSEFEEGENVRRLPCMHLFHMGCVDQWLGTNKRCPICRVDIEFQQKELLATSTP</sequence>
<dbReference type="EC" id="2.3.2.27" evidence="2"/>
<dbReference type="PANTHER" id="PTHR22937">
    <property type="entry name" value="E3 UBIQUITIN-PROTEIN LIGASE RNF165"/>
    <property type="match status" value="1"/>
</dbReference>
<evidence type="ECO:0000256" key="7">
    <source>
        <dbReference type="ARBA" id="ARBA00022833"/>
    </source>
</evidence>
<evidence type="ECO:0000259" key="9">
    <source>
        <dbReference type="PROSITE" id="PS50089"/>
    </source>
</evidence>
<name>A0ABY6LMK8_9ARAC</name>
<dbReference type="InterPro" id="IPR013083">
    <property type="entry name" value="Znf_RING/FYVE/PHD"/>
</dbReference>
<evidence type="ECO:0000256" key="5">
    <source>
        <dbReference type="ARBA" id="ARBA00022771"/>
    </source>
</evidence>
<dbReference type="Pfam" id="PF13639">
    <property type="entry name" value="zf-RING_2"/>
    <property type="match status" value="1"/>
</dbReference>
<evidence type="ECO:0000256" key="4">
    <source>
        <dbReference type="ARBA" id="ARBA00022723"/>
    </source>
</evidence>
<dbReference type="Proteomes" id="UP001235939">
    <property type="component" value="Chromosome 20"/>
</dbReference>
<evidence type="ECO:0000256" key="2">
    <source>
        <dbReference type="ARBA" id="ARBA00012483"/>
    </source>
</evidence>
<protein>
    <recommendedName>
        <fullName evidence="2">RING-type E3 ubiquitin transferase</fullName>
        <ecNumber evidence="2">2.3.2.27</ecNumber>
    </recommendedName>
</protein>
<keyword evidence="11" id="KW-1185">Reference proteome</keyword>
<evidence type="ECO:0000256" key="1">
    <source>
        <dbReference type="ARBA" id="ARBA00000900"/>
    </source>
</evidence>
<dbReference type="InterPro" id="IPR045191">
    <property type="entry name" value="MBR1/2-like"/>
</dbReference>
<gene>
    <name evidence="10" type="ORF">LAZ67_20001534</name>
</gene>
<evidence type="ECO:0000256" key="6">
    <source>
        <dbReference type="ARBA" id="ARBA00022786"/>
    </source>
</evidence>
<dbReference type="CDD" id="cd16474">
    <property type="entry name" value="RING-H2_RNF111-like"/>
    <property type="match status" value="1"/>
</dbReference>
<dbReference type="PANTHER" id="PTHR22937:SF65">
    <property type="entry name" value="E3 UBIQUITIN-PROTEIN LIGASE ARK2C"/>
    <property type="match status" value="1"/>
</dbReference>
<comment type="catalytic activity">
    <reaction evidence="1">
        <text>S-ubiquitinyl-[E2 ubiquitin-conjugating enzyme]-L-cysteine + [acceptor protein]-L-lysine = [E2 ubiquitin-conjugating enzyme]-L-cysteine + N(6)-ubiquitinyl-[acceptor protein]-L-lysine.</text>
        <dbReference type="EC" id="2.3.2.27"/>
    </reaction>
</comment>
<keyword evidence="3" id="KW-0808">Transferase</keyword>
<keyword evidence="6" id="KW-0833">Ubl conjugation pathway</keyword>
<proteinExistence type="predicted"/>
<evidence type="ECO:0000256" key="8">
    <source>
        <dbReference type="PROSITE-ProRule" id="PRU00175"/>
    </source>
</evidence>
<keyword evidence="7" id="KW-0862">Zinc</keyword>
<dbReference type="Gene3D" id="3.30.40.10">
    <property type="entry name" value="Zinc/RING finger domain, C3HC4 (zinc finger)"/>
    <property type="match status" value="1"/>
</dbReference>
<evidence type="ECO:0000313" key="11">
    <source>
        <dbReference type="Proteomes" id="UP001235939"/>
    </source>
</evidence>
<reference evidence="10 11" key="1">
    <citation type="submission" date="2022-01" db="EMBL/GenBank/DDBJ databases">
        <title>A chromosomal length assembly of Cordylochernes scorpioides.</title>
        <authorList>
            <person name="Zeh D."/>
            <person name="Zeh J."/>
        </authorList>
    </citation>
    <scope>NUCLEOTIDE SEQUENCE [LARGE SCALE GENOMIC DNA]</scope>
    <source>
        <strain evidence="10">IN4F17</strain>
        <tissue evidence="10">Whole Body</tissue>
    </source>
</reference>
<dbReference type="PROSITE" id="PS50089">
    <property type="entry name" value="ZF_RING_2"/>
    <property type="match status" value="1"/>
</dbReference>
<evidence type="ECO:0000313" key="10">
    <source>
        <dbReference type="EMBL" id="UYV81556.1"/>
    </source>
</evidence>
<feature type="domain" description="RING-type" evidence="9">
    <location>
        <begin position="99"/>
        <end position="140"/>
    </location>
</feature>
<dbReference type="SUPFAM" id="SSF57850">
    <property type="entry name" value="RING/U-box"/>
    <property type="match status" value="1"/>
</dbReference>
<accession>A0ABY6LMK8</accession>
<dbReference type="EMBL" id="CP092882">
    <property type="protein sequence ID" value="UYV81556.1"/>
    <property type="molecule type" value="Genomic_DNA"/>
</dbReference>
<dbReference type="SMART" id="SM00184">
    <property type="entry name" value="RING"/>
    <property type="match status" value="1"/>
</dbReference>